<evidence type="ECO:0000313" key="2">
    <source>
        <dbReference type="Proteomes" id="UP001295740"/>
    </source>
</evidence>
<evidence type="ECO:0000313" key="1">
    <source>
        <dbReference type="EMBL" id="CAJ2507560.1"/>
    </source>
</evidence>
<dbReference type="Proteomes" id="UP001295740">
    <property type="component" value="Unassembled WGS sequence"/>
</dbReference>
<name>A0AAI8YJZ6_9PEZI</name>
<organism evidence="1 2">
    <name type="scientific">Anthostomella pinea</name>
    <dbReference type="NCBI Taxonomy" id="933095"/>
    <lineage>
        <taxon>Eukaryota</taxon>
        <taxon>Fungi</taxon>
        <taxon>Dikarya</taxon>
        <taxon>Ascomycota</taxon>
        <taxon>Pezizomycotina</taxon>
        <taxon>Sordariomycetes</taxon>
        <taxon>Xylariomycetidae</taxon>
        <taxon>Xylariales</taxon>
        <taxon>Xylariaceae</taxon>
        <taxon>Anthostomella</taxon>
    </lineage>
</organism>
<reference evidence="1" key="1">
    <citation type="submission" date="2023-10" db="EMBL/GenBank/DDBJ databases">
        <authorList>
            <person name="Hackl T."/>
        </authorList>
    </citation>
    <scope>NUCLEOTIDE SEQUENCE</scope>
</reference>
<keyword evidence="2" id="KW-1185">Reference proteome</keyword>
<dbReference type="EMBL" id="CAUWAG010000010">
    <property type="protein sequence ID" value="CAJ2507560.1"/>
    <property type="molecule type" value="Genomic_DNA"/>
</dbReference>
<accession>A0AAI8YJZ6</accession>
<sequence length="51" mass="5333">MTLSCYASWVSDTGTMYPASTYSPGLFCAAGMTTGTSLELYNGVFCCPSTS</sequence>
<gene>
    <name evidence="1" type="ORF">KHLLAP_LOCUS8028</name>
</gene>
<comment type="caution">
    <text evidence="1">The sequence shown here is derived from an EMBL/GenBank/DDBJ whole genome shotgun (WGS) entry which is preliminary data.</text>
</comment>
<proteinExistence type="predicted"/>
<protein>
    <submittedName>
        <fullName evidence="1">Uu.00g087460.m01.CDS01</fullName>
    </submittedName>
</protein>
<dbReference type="AlphaFoldDB" id="A0AAI8YJZ6"/>